<dbReference type="Gene3D" id="2.60.40.1120">
    <property type="entry name" value="Carboxypeptidase-like, regulatory domain"/>
    <property type="match status" value="1"/>
</dbReference>
<dbReference type="GO" id="GO:0009279">
    <property type="term" value="C:cell outer membrane"/>
    <property type="evidence" value="ECO:0007669"/>
    <property type="project" value="UniProtKB-SubCell"/>
</dbReference>
<evidence type="ECO:0000256" key="6">
    <source>
        <dbReference type="ARBA" id="ARBA00023237"/>
    </source>
</evidence>
<keyword evidence="6 7" id="KW-0998">Cell outer membrane</keyword>
<dbReference type="Gene3D" id="2.40.170.20">
    <property type="entry name" value="TonB-dependent receptor, beta-barrel domain"/>
    <property type="match status" value="1"/>
</dbReference>
<dbReference type="FunFam" id="2.170.130.10:FF:000008">
    <property type="entry name" value="SusC/RagA family TonB-linked outer membrane protein"/>
    <property type="match status" value="1"/>
</dbReference>
<keyword evidence="5 7" id="KW-0472">Membrane</keyword>
<dbReference type="InterPro" id="IPR012910">
    <property type="entry name" value="Plug_dom"/>
</dbReference>
<evidence type="ECO:0000256" key="3">
    <source>
        <dbReference type="ARBA" id="ARBA00022452"/>
    </source>
</evidence>
<evidence type="ECO:0000256" key="2">
    <source>
        <dbReference type="ARBA" id="ARBA00022448"/>
    </source>
</evidence>
<keyword evidence="4 7" id="KW-0812">Transmembrane</keyword>
<evidence type="ECO:0000256" key="1">
    <source>
        <dbReference type="ARBA" id="ARBA00004571"/>
    </source>
</evidence>
<dbReference type="PROSITE" id="PS52016">
    <property type="entry name" value="TONB_DEPENDENT_REC_3"/>
    <property type="match status" value="1"/>
</dbReference>
<dbReference type="Pfam" id="PF07715">
    <property type="entry name" value="Plug"/>
    <property type="match status" value="1"/>
</dbReference>
<organism evidence="10">
    <name type="scientific">uncultured Cytophagales bacterium</name>
    <dbReference type="NCBI Taxonomy" id="158755"/>
    <lineage>
        <taxon>Bacteria</taxon>
        <taxon>Pseudomonadati</taxon>
        <taxon>Bacteroidota</taxon>
        <taxon>Sphingobacteriia</taxon>
        <taxon>Sphingobacteriales</taxon>
        <taxon>environmental samples</taxon>
    </lineage>
</organism>
<reference evidence="10" key="1">
    <citation type="submission" date="2020-02" db="EMBL/GenBank/DDBJ databases">
        <authorList>
            <person name="Meier V. D."/>
        </authorList>
    </citation>
    <scope>NUCLEOTIDE SEQUENCE</scope>
    <source>
        <strain evidence="10">AVDCRST_MAG56</strain>
    </source>
</reference>
<dbReference type="SUPFAM" id="SSF56935">
    <property type="entry name" value="Porins"/>
    <property type="match status" value="1"/>
</dbReference>
<feature type="signal peptide" evidence="8">
    <location>
        <begin position="1"/>
        <end position="28"/>
    </location>
</feature>
<gene>
    <name evidence="10" type="ORF">AVDCRST_MAG56-794</name>
</gene>
<proteinExistence type="inferred from homology"/>
<comment type="subcellular location">
    <subcellularLocation>
        <location evidence="1 7">Cell outer membrane</location>
        <topology evidence="1 7">Multi-pass membrane protein</topology>
    </subcellularLocation>
</comment>
<protein>
    <submittedName>
        <fullName evidence="10">Outer membrane TonB-dependent transporter, utilization system for glycans and polysaccharides (PUL), SusC family</fullName>
    </submittedName>
</protein>
<comment type="similarity">
    <text evidence="7">Belongs to the TonB-dependent receptor family.</text>
</comment>
<dbReference type="SUPFAM" id="SSF49464">
    <property type="entry name" value="Carboxypeptidase regulatory domain-like"/>
    <property type="match status" value="1"/>
</dbReference>
<dbReference type="NCBIfam" id="TIGR04057">
    <property type="entry name" value="SusC_RagA_signa"/>
    <property type="match status" value="1"/>
</dbReference>
<evidence type="ECO:0000313" key="10">
    <source>
        <dbReference type="EMBL" id="CAA9228027.1"/>
    </source>
</evidence>
<name>A0A6J4HN52_9SPHI</name>
<dbReference type="InterPro" id="IPR023997">
    <property type="entry name" value="TonB-dep_OMP_SusC/RagA_CS"/>
</dbReference>
<dbReference type="AlphaFoldDB" id="A0A6J4HN52"/>
<dbReference type="InterPro" id="IPR039426">
    <property type="entry name" value="TonB-dep_rcpt-like"/>
</dbReference>
<dbReference type="Gene3D" id="2.170.130.10">
    <property type="entry name" value="TonB-dependent receptor, plug domain"/>
    <property type="match status" value="1"/>
</dbReference>
<keyword evidence="3 7" id="KW-1134">Transmembrane beta strand</keyword>
<dbReference type="Pfam" id="PF13715">
    <property type="entry name" value="CarbopepD_reg_2"/>
    <property type="match status" value="1"/>
</dbReference>
<dbReference type="InterPro" id="IPR037066">
    <property type="entry name" value="Plug_dom_sf"/>
</dbReference>
<feature type="chain" id="PRO_5027087844" evidence="8">
    <location>
        <begin position="29"/>
        <end position="1011"/>
    </location>
</feature>
<keyword evidence="2 7" id="KW-0813">Transport</keyword>
<dbReference type="EMBL" id="CADCTQ010000072">
    <property type="protein sequence ID" value="CAA9228027.1"/>
    <property type="molecule type" value="Genomic_DNA"/>
</dbReference>
<dbReference type="NCBIfam" id="TIGR04056">
    <property type="entry name" value="OMP_RagA_SusC"/>
    <property type="match status" value="1"/>
</dbReference>
<feature type="domain" description="TonB-dependent receptor plug" evidence="9">
    <location>
        <begin position="124"/>
        <end position="238"/>
    </location>
</feature>
<dbReference type="InterPro" id="IPR036942">
    <property type="entry name" value="Beta-barrel_TonB_sf"/>
</dbReference>
<evidence type="ECO:0000256" key="5">
    <source>
        <dbReference type="ARBA" id="ARBA00023136"/>
    </source>
</evidence>
<accession>A0A6J4HN52</accession>
<evidence type="ECO:0000256" key="8">
    <source>
        <dbReference type="SAM" id="SignalP"/>
    </source>
</evidence>
<dbReference type="InterPro" id="IPR008969">
    <property type="entry name" value="CarboxyPept-like_regulatory"/>
</dbReference>
<evidence type="ECO:0000256" key="4">
    <source>
        <dbReference type="ARBA" id="ARBA00022692"/>
    </source>
</evidence>
<evidence type="ECO:0000256" key="7">
    <source>
        <dbReference type="PROSITE-ProRule" id="PRU01360"/>
    </source>
</evidence>
<dbReference type="InterPro" id="IPR023996">
    <property type="entry name" value="TonB-dep_OMP_SusC/RagA"/>
</dbReference>
<keyword evidence="8" id="KW-0732">Signal</keyword>
<evidence type="ECO:0000259" key="9">
    <source>
        <dbReference type="Pfam" id="PF07715"/>
    </source>
</evidence>
<sequence length="1011" mass="108549">MRNADSRSIPKTSLPVLLACLLTAAALAQPGPTVRGRVTGDKNDPLPGVNVSVKGTTTGTISDAGGRYSLNVPGADAILVFSFVGYVTEELPVGSRTEIDVSLVADTEALGEVVVVGYGTQRRAETTGAIASVKAAELTQTPVVNVAQGLQARAAGVQITQNSSAPGGNVSVRIRGTNSINGTSEPLYVIDGIQISNGGGVNDVSPLSTINPGDIESVEVLKDASATAIYGSRGANGVILITTKRGKAGATRVTYDGYYGVQQVTRQLDVLDARQYAELENEIYKNNQYPDPASLGPGTDWQDLVMRDAPIHSHQLSVTGGSEKTQLALSANYFNQDGVIINSDFTRYSLRLNLDHQISSRFKIGASLLGSYTVSDRIPTGSESIDGPAVTQSIVGAALAAPPVLVPYREDGSLFPFGEQGTGTYRELANPLGLAAIMNKTAYRRTLTNLYVDAAIAKGLTYRASFNIDLENRLLNYYSPRSILSQRDLASGGGTAGKANRTYTTLLHESILTYTTTLAQDHSLKFTGVFATQSNQLSRDSIYAAKFPNDVTVNEAVQLGVDRSVFAERTKEQLDSYMGRINYGFRGKYLLDLTARFDGASKFGANNKYGFFPAASAAWRVSEEGFMKGVPFISDLKLRASYGLTGNAGAIGPYQSLATVSASSGYSLNHVYGQGLSPSRIPNADLRWEKSLQANVGLDIGLLQNRLNLVVDYYDKRTNDLLFVKSLPQSSGYGTITGNFAGLQNRGLELSADARILDGGLKWSVNGNLTFNRNKLLALEGGLQEFTVNNYVVLRVGEPVGIFKTFVNEGIYQADEPILPGSGSRTGGAKVRDLDGNGQITAADQAITGDANPDFIFGFSTNLSYKNFDFSAFLSGVQGNEIYNLARYTFENPLGQRNMYAGVANRWSPTNPSNEYVSGFQGGRLPISDRFMEDGSFVRLKNISLGYTLPKVKFLYNARVYVSANNLFTLTDYTGYDPEVNTFGNSNSRIGVDNGVYPVAKSFIGGVQITF</sequence>